<dbReference type="InterPro" id="IPR051928">
    <property type="entry name" value="NorD/CobT"/>
</dbReference>
<evidence type="ECO:0000313" key="4">
    <source>
        <dbReference type="Proteomes" id="UP001300383"/>
    </source>
</evidence>
<keyword evidence="4" id="KW-1185">Reference proteome</keyword>
<feature type="domain" description="Cobalamin biosynthesis protein CobT VWA" evidence="2">
    <location>
        <begin position="389"/>
        <end position="446"/>
    </location>
</feature>
<name>A0AAP4B871_9FIRM</name>
<dbReference type="SUPFAM" id="SSF53300">
    <property type="entry name" value="vWA-like"/>
    <property type="match status" value="1"/>
</dbReference>
<protein>
    <submittedName>
        <fullName evidence="3">Nitric oxide reductase activation protein</fullName>
    </submittedName>
</protein>
<dbReference type="PANTHER" id="PTHR41248">
    <property type="entry name" value="NORD PROTEIN"/>
    <property type="match status" value="1"/>
</dbReference>
<dbReference type="InterPro" id="IPR036465">
    <property type="entry name" value="vWFA_dom_sf"/>
</dbReference>
<dbReference type="InterPro" id="IPR025861">
    <property type="entry name" value="CobT_VWA_dom"/>
</dbReference>
<dbReference type="Pfam" id="PF11775">
    <property type="entry name" value="CobT_C"/>
    <property type="match status" value="1"/>
</dbReference>
<organism evidence="3 4">
    <name type="scientific">Fusibacillus kribbianus</name>
    <dbReference type="NCBI Taxonomy" id="3044208"/>
    <lineage>
        <taxon>Bacteria</taxon>
        <taxon>Bacillati</taxon>
        <taxon>Bacillota</taxon>
        <taxon>Clostridia</taxon>
        <taxon>Lachnospirales</taxon>
        <taxon>Lachnospiraceae</taxon>
        <taxon>Fusibacillus</taxon>
    </lineage>
</organism>
<dbReference type="Gene3D" id="3.40.50.410">
    <property type="entry name" value="von Willebrand factor, type A domain"/>
    <property type="match status" value="1"/>
</dbReference>
<dbReference type="RefSeq" id="WP_283229530.1">
    <property type="nucleotide sequence ID" value="NZ_JASGBQ010000001.1"/>
</dbReference>
<accession>A0AAP4B871</accession>
<evidence type="ECO:0000259" key="2">
    <source>
        <dbReference type="Pfam" id="PF11775"/>
    </source>
</evidence>
<feature type="region of interest" description="Disordered" evidence="1">
    <location>
        <begin position="236"/>
        <end position="255"/>
    </location>
</feature>
<reference evidence="3 4" key="1">
    <citation type="submission" date="2023-05" db="EMBL/GenBank/DDBJ databases">
        <title>[ruminococcus] sp. nov., isolated from a pig farm feces dump.</title>
        <authorList>
            <person name="Chang Y.-H."/>
        </authorList>
    </citation>
    <scope>NUCLEOTIDE SEQUENCE [LARGE SCALE GENOMIC DNA]</scope>
    <source>
        <strain evidence="3 4">YH-rum2234</strain>
    </source>
</reference>
<sequence>MGEYLENEYQMEIENRVRNLMWTVSGDYSLDVELDVDSFQKSRYISLYDAIKQGAFARYFDKDALALYVVKKSFLGADQMNLMNLAQICVDAAVHKRVEAERSGVADIRKKAFSDLIEFDYRRLSESLTGMLKLAFFKRALDPGYRTTKKLSEALSAVEELEGAAETMELIRTVDRLYNSLLDQTFEERQGSLEEVLSVTLEELAEYGWKDFLKENAETESFDDYMRRLTQSMLRTESGEEAGQEEKEEKEPGAPHVVQVTEEDLKKVYSYVELNFGKSYLSPLESRRMDYRLCRGAHGDCSLYFTEGILKNSVKNNYQYQYALRQAEQNRRVYAQNHNLARKNITILTDVLRQALVRRSETEYVRDDHGHVVPKLLWKVGRTNDRRLFTRTLNRNAADFVVDVLIDASGSQRVRQPKVALQGYIISRALSNVGIPHRVMSFCSFWDYTVLHRFRDYDEDRSADKNIMEYTTSSNNRDGLAIRAAADGLLKRQEENKVLIVLSDGRPNDIIVNRPNSKNPRSYGGDYAVKDTAREVRHARNMGISVLGVFAGKEIDLNAEKKIFGKDFAYIRDIANFSNVVGTYLKRQLDADNL</sequence>
<evidence type="ECO:0000313" key="3">
    <source>
        <dbReference type="EMBL" id="MDI9241022.1"/>
    </source>
</evidence>
<dbReference type="AlphaFoldDB" id="A0AAP4B871"/>
<proteinExistence type="predicted"/>
<feature type="compositionally biased region" description="Basic and acidic residues" evidence="1">
    <location>
        <begin position="244"/>
        <end position="253"/>
    </location>
</feature>
<comment type="caution">
    <text evidence="3">The sequence shown here is derived from an EMBL/GenBank/DDBJ whole genome shotgun (WGS) entry which is preliminary data.</text>
</comment>
<dbReference type="PANTHER" id="PTHR41248:SF1">
    <property type="entry name" value="NORD PROTEIN"/>
    <property type="match status" value="1"/>
</dbReference>
<dbReference type="EMBL" id="JASGBQ010000001">
    <property type="protein sequence ID" value="MDI9241022.1"/>
    <property type="molecule type" value="Genomic_DNA"/>
</dbReference>
<gene>
    <name evidence="3" type="ORF">QJ036_00835</name>
</gene>
<evidence type="ECO:0000256" key="1">
    <source>
        <dbReference type="SAM" id="MobiDB-lite"/>
    </source>
</evidence>
<dbReference type="Proteomes" id="UP001300383">
    <property type="component" value="Unassembled WGS sequence"/>
</dbReference>